<gene>
    <name evidence="2" type="ORF">SCHCODRAFT_104755</name>
</gene>
<evidence type="ECO:0000313" key="2">
    <source>
        <dbReference type="EMBL" id="EFJ04142.1"/>
    </source>
</evidence>
<dbReference type="Proteomes" id="UP000007431">
    <property type="component" value="Unassembled WGS sequence"/>
</dbReference>
<proteinExistence type="predicted"/>
<dbReference type="EMBL" id="GL377302">
    <property type="protein sequence ID" value="EFJ04142.1"/>
    <property type="molecule type" value="Genomic_DNA"/>
</dbReference>
<dbReference type="InParanoid" id="D8PM79"/>
<evidence type="ECO:0000313" key="3">
    <source>
        <dbReference type="Proteomes" id="UP000007431"/>
    </source>
</evidence>
<name>D8PM79_SCHCM</name>
<dbReference type="HOGENOM" id="CLU_2134983_0_0_1"/>
<dbReference type="VEuPathDB" id="FungiDB:SCHCODRAFT_01080864"/>
<protein>
    <submittedName>
        <fullName evidence="2">Uncharacterized protein</fullName>
    </submittedName>
</protein>
<keyword evidence="3" id="KW-1185">Reference proteome</keyword>
<dbReference type="KEGG" id="scm:SCHCO_01080864"/>
<dbReference type="RefSeq" id="XP_003039044.1">
    <property type="nucleotide sequence ID" value="XM_003038998.1"/>
</dbReference>
<accession>D8PM79</accession>
<feature type="compositionally biased region" description="Pro residues" evidence="1">
    <location>
        <begin position="35"/>
        <end position="45"/>
    </location>
</feature>
<feature type="region of interest" description="Disordered" evidence="1">
    <location>
        <begin position="33"/>
        <end position="92"/>
    </location>
</feature>
<dbReference type="AlphaFoldDB" id="D8PM79"/>
<sequence>MYPSLAIYRPRCLAISLYDQYAVSTATILFASSPRLPPLASPPLGSPHTRSRHLKPARKTSKSAQAPSARRAHLLDTRPAQPPSPPPRLPAAAAALATRCLPQTPRISTLSIA</sequence>
<feature type="compositionally biased region" description="Pro residues" evidence="1">
    <location>
        <begin position="80"/>
        <end position="89"/>
    </location>
</feature>
<evidence type="ECO:0000256" key="1">
    <source>
        <dbReference type="SAM" id="MobiDB-lite"/>
    </source>
</evidence>
<feature type="compositionally biased region" description="Basic residues" evidence="1">
    <location>
        <begin position="49"/>
        <end position="61"/>
    </location>
</feature>
<organism evidence="3">
    <name type="scientific">Schizophyllum commune (strain H4-8 / FGSC 9210)</name>
    <name type="common">Split gill fungus</name>
    <dbReference type="NCBI Taxonomy" id="578458"/>
    <lineage>
        <taxon>Eukaryota</taxon>
        <taxon>Fungi</taxon>
        <taxon>Dikarya</taxon>
        <taxon>Basidiomycota</taxon>
        <taxon>Agaricomycotina</taxon>
        <taxon>Agaricomycetes</taxon>
        <taxon>Agaricomycetidae</taxon>
        <taxon>Agaricales</taxon>
        <taxon>Schizophyllaceae</taxon>
        <taxon>Schizophyllum</taxon>
    </lineage>
</organism>
<reference evidence="2 3" key="1">
    <citation type="journal article" date="2010" name="Nat. Biotechnol.">
        <title>Genome sequence of the model mushroom Schizophyllum commune.</title>
        <authorList>
            <person name="Ohm R.A."/>
            <person name="de Jong J.F."/>
            <person name="Lugones L.G."/>
            <person name="Aerts A."/>
            <person name="Kothe E."/>
            <person name="Stajich J.E."/>
            <person name="de Vries R.P."/>
            <person name="Record E."/>
            <person name="Levasseur A."/>
            <person name="Baker S.E."/>
            <person name="Bartholomew K.A."/>
            <person name="Coutinho P.M."/>
            <person name="Erdmann S."/>
            <person name="Fowler T.J."/>
            <person name="Gathman A.C."/>
            <person name="Lombard V."/>
            <person name="Henrissat B."/>
            <person name="Knabe N."/>
            <person name="Kuees U."/>
            <person name="Lilly W.W."/>
            <person name="Lindquist E."/>
            <person name="Lucas S."/>
            <person name="Magnuson J.K."/>
            <person name="Piumi F."/>
            <person name="Raudaskoski M."/>
            <person name="Salamov A."/>
            <person name="Schmutz J."/>
            <person name="Schwarze F.W.M.R."/>
            <person name="vanKuyk P.A."/>
            <person name="Horton J.S."/>
            <person name="Grigoriev I.V."/>
            <person name="Woesten H.A.B."/>
        </authorList>
    </citation>
    <scope>NUCLEOTIDE SEQUENCE [LARGE SCALE GENOMIC DNA]</scope>
    <source>
        <strain evidence="3">H4-8 / FGSC 9210</strain>
    </source>
</reference>
<feature type="non-terminal residue" evidence="2">
    <location>
        <position position="113"/>
    </location>
</feature>
<dbReference type="GeneID" id="9585565"/>